<accession>N9T4I0</accession>
<dbReference type="AlphaFoldDB" id="N9T4I0"/>
<evidence type="ECO:0000313" key="2">
    <source>
        <dbReference type="Proteomes" id="UP000013084"/>
    </source>
</evidence>
<protein>
    <submittedName>
        <fullName evidence="1">Uncharacterized protein</fullName>
    </submittedName>
</protein>
<dbReference type="EMBL" id="APRN01000036">
    <property type="protein sequence ID" value="ENX58310.1"/>
    <property type="molecule type" value="Genomic_DNA"/>
</dbReference>
<dbReference type="PATRIC" id="fig|1217700.3.peg.2635"/>
<evidence type="ECO:0000313" key="1">
    <source>
        <dbReference type="EMBL" id="ENX58310.1"/>
    </source>
</evidence>
<sequence>MEGLKQVRANQKGFYKDRLIQDGEIFAVGEDETGLWFEDLDPKPVGTDTNSNYSRMNKEALTAAAAAKNIELNGSETKAQLVELLEEADLLQ</sequence>
<proteinExistence type="predicted"/>
<dbReference type="OrthoDB" id="6712158at2"/>
<dbReference type="Proteomes" id="UP000013084">
    <property type="component" value="Unassembled WGS sequence"/>
</dbReference>
<name>N9T4I0_9GAMM</name>
<gene>
    <name evidence="1" type="ORF">F902_02710</name>
</gene>
<reference evidence="1 2" key="1">
    <citation type="submission" date="2013-02" db="EMBL/GenBank/DDBJ databases">
        <title>The Genome Sequence of Acinetobacter sp. CIP 70.18.</title>
        <authorList>
            <consortium name="The Broad Institute Genome Sequencing Platform"/>
            <consortium name="The Broad Institute Genome Sequencing Center for Infectious Disease"/>
            <person name="Cerqueira G."/>
            <person name="Feldgarden M."/>
            <person name="Courvalin P."/>
            <person name="Perichon B."/>
            <person name="Grillot-Courvalin C."/>
            <person name="Clermont D."/>
            <person name="Rocha E."/>
            <person name="Yoon E.-J."/>
            <person name="Nemec A."/>
            <person name="Walker B."/>
            <person name="Young S.K."/>
            <person name="Zeng Q."/>
            <person name="Gargeya S."/>
            <person name="Fitzgerald M."/>
            <person name="Haas B."/>
            <person name="Abouelleil A."/>
            <person name="Alvarado L."/>
            <person name="Arachchi H.M."/>
            <person name="Berlin A.M."/>
            <person name="Chapman S.B."/>
            <person name="Dewar J."/>
            <person name="Goldberg J."/>
            <person name="Griggs A."/>
            <person name="Gujja S."/>
            <person name="Hansen M."/>
            <person name="Howarth C."/>
            <person name="Imamovic A."/>
            <person name="Larimer J."/>
            <person name="McCowan C."/>
            <person name="Murphy C."/>
            <person name="Neiman D."/>
            <person name="Pearson M."/>
            <person name="Priest M."/>
            <person name="Roberts A."/>
            <person name="Saif S."/>
            <person name="Shea T."/>
            <person name="Sisk P."/>
            <person name="Sykes S."/>
            <person name="Wortman J."/>
            <person name="Nusbaum C."/>
            <person name="Birren B."/>
        </authorList>
    </citation>
    <scope>NUCLEOTIDE SEQUENCE [LARGE SCALE GENOMIC DNA]</scope>
    <source>
        <strain evidence="1 2">CIP 70.18</strain>
    </source>
</reference>
<comment type="caution">
    <text evidence="1">The sequence shown here is derived from an EMBL/GenBank/DDBJ whole genome shotgun (WGS) entry which is preliminary data.</text>
</comment>
<dbReference type="HOGENOM" id="CLU_2406644_0_0_6"/>
<dbReference type="RefSeq" id="WP_005204127.1">
    <property type="nucleotide sequence ID" value="NZ_KB850072.1"/>
</dbReference>
<keyword evidence="2" id="KW-1185">Reference proteome</keyword>
<organism evidence="1 2">
    <name type="scientific">Acinetobacter higginsii</name>
    <dbReference type="NCBI Taxonomy" id="70347"/>
    <lineage>
        <taxon>Bacteria</taxon>
        <taxon>Pseudomonadati</taxon>
        <taxon>Pseudomonadota</taxon>
        <taxon>Gammaproteobacteria</taxon>
        <taxon>Moraxellales</taxon>
        <taxon>Moraxellaceae</taxon>
        <taxon>Acinetobacter</taxon>
    </lineage>
</organism>